<gene>
    <name evidence="3" type="ORF">QBC37DRAFT_381147</name>
</gene>
<feature type="region of interest" description="Disordered" evidence="1">
    <location>
        <begin position="143"/>
        <end position="168"/>
    </location>
</feature>
<evidence type="ECO:0000259" key="2">
    <source>
        <dbReference type="Pfam" id="PF20253"/>
    </source>
</evidence>
<evidence type="ECO:0000313" key="3">
    <source>
        <dbReference type="EMBL" id="KAK4206390.1"/>
    </source>
</evidence>
<dbReference type="PANTHER" id="PTHR38795:SF1">
    <property type="entry name" value="DUF6604 DOMAIN-CONTAINING PROTEIN"/>
    <property type="match status" value="1"/>
</dbReference>
<reference evidence="3" key="2">
    <citation type="submission" date="2023-05" db="EMBL/GenBank/DDBJ databases">
        <authorList>
            <consortium name="Lawrence Berkeley National Laboratory"/>
            <person name="Steindorff A."/>
            <person name="Hensen N."/>
            <person name="Bonometti L."/>
            <person name="Westerberg I."/>
            <person name="Brannstrom I.O."/>
            <person name="Guillou S."/>
            <person name="Cros-Aarteil S."/>
            <person name="Calhoun S."/>
            <person name="Haridas S."/>
            <person name="Kuo A."/>
            <person name="Mondo S."/>
            <person name="Pangilinan J."/>
            <person name="Riley R."/>
            <person name="Labutti K."/>
            <person name="Andreopoulos B."/>
            <person name="Lipzen A."/>
            <person name="Chen C."/>
            <person name="Yanf M."/>
            <person name="Daum C."/>
            <person name="Ng V."/>
            <person name="Clum A."/>
            <person name="Ohm R."/>
            <person name="Martin F."/>
            <person name="Silar P."/>
            <person name="Natvig D."/>
            <person name="Lalanne C."/>
            <person name="Gautier V."/>
            <person name="Ament-Velasquez S.L."/>
            <person name="Kruys A."/>
            <person name="Hutchinson M.I."/>
            <person name="Powell A.J."/>
            <person name="Barry K."/>
            <person name="Miller A.N."/>
            <person name="Grigoriev I.V."/>
            <person name="Debuchy R."/>
            <person name="Gladieux P."/>
            <person name="Thoren M.H."/>
            <person name="Johannesson H."/>
        </authorList>
    </citation>
    <scope>NUCLEOTIDE SEQUENCE</scope>
    <source>
        <strain evidence="3">PSN293</strain>
    </source>
</reference>
<dbReference type="AlphaFoldDB" id="A0AAN6XVL8"/>
<dbReference type="PANTHER" id="PTHR38795">
    <property type="entry name" value="DUF6604 DOMAIN-CONTAINING PROTEIN"/>
    <property type="match status" value="1"/>
</dbReference>
<accession>A0AAN6XVL8</accession>
<evidence type="ECO:0000256" key="1">
    <source>
        <dbReference type="SAM" id="MobiDB-lite"/>
    </source>
</evidence>
<dbReference type="InterPro" id="IPR046539">
    <property type="entry name" value="DUF6604"/>
</dbReference>
<name>A0AAN6XVL8_9PEZI</name>
<sequence>MESGLPEYHGVHYEMLEWVMSTANAIIEEDRLPLFQFNGFPVTRPTTRELVNLCRVIASSRHPPSPCHSVWRARAEETGDPEIRRRNNSHEFYIDEGLMECRTILEGSRREDTLNKAPEGSDDGLRYHESIPMNRFEVLPLEEDCGDEEPESKSEEPEKVAPGTKGNEKENWSRFCTLVSNLSLMWSTARYLLQKEWLSLSHDEANSVAIAVLCNSAVKLVERASTALLEFSTGDGDSFEKIIEARTSDSSSDSSENWMVHCYDHLKTFIDDFQKAHNTGVTTKAMKKRLRDWNPYLDLATAKPEERIKWR</sequence>
<feature type="non-terminal residue" evidence="3">
    <location>
        <position position="311"/>
    </location>
</feature>
<dbReference type="EMBL" id="MU858426">
    <property type="protein sequence ID" value="KAK4206390.1"/>
    <property type="molecule type" value="Genomic_DNA"/>
</dbReference>
<proteinExistence type="predicted"/>
<evidence type="ECO:0000313" key="4">
    <source>
        <dbReference type="Proteomes" id="UP001301769"/>
    </source>
</evidence>
<protein>
    <recommendedName>
        <fullName evidence="2">DUF6604 domain-containing protein</fullName>
    </recommendedName>
</protein>
<organism evidence="3 4">
    <name type="scientific">Rhypophila decipiens</name>
    <dbReference type="NCBI Taxonomy" id="261697"/>
    <lineage>
        <taxon>Eukaryota</taxon>
        <taxon>Fungi</taxon>
        <taxon>Dikarya</taxon>
        <taxon>Ascomycota</taxon>
        <taxon>Pezizomycotina</taxon>
        <taxon>Sordariomycetes</taxon>
        <taxon>Sordariomycetidae</taxon>
        <taxon>Sordariales</taxon>
        <taxon>Naviculisporaceae</taxon>
        <taxon>Rhypophila</taxon>
    </lineage>
</organism>
<dbReference type="Pfam" id="PF20253">
    <property type="entry name" value="DUF6604"/>
    <property type="match status" value="1"/>
</dbReference>
<comment type="caution">
    <text evidence="3">The sequence shown here is derived from an EMBL/GenBank/DDBJ whole genome shotgun (WGS) entry which is preliminary data.</text>
</comment>
<feature type="domain" description="DUF6604" evidence="2">
    <location>
        <begin position="71"/>
        <end position="228"/>
    </location>
</feature>
<reference evidence="3" key="1">
    <citation type="journal article" date="2023" name="Mol. Phylogenet. Evol.">
        <title>Genome-scale phylogeny and comparative genomics of the fungal order Sordariales.</title>
        <authorList>
            <person name="Hensen N."/>
            <person name="Bonometti L."/>
            <person name="Westerberg I."/>
            <person name="Brannstrom I.O."/>
            <person name="Guillou S."/>
            <person name="Cros-Aarteil S."/>
            <person name="Calhoun S."/>
            <person name="Haridas S."/>
            <person name="Kuo A."/>
            <person name="Mondo S."/>
            <person name="Pangilinan J."/>
            <person name="Riley R."/>
            <person name="LaButti K."/>
            <person name="Andreopoulos B."/>
            <person name="Lipzen A."/>
            <person name="Chen C."/>
            <person name="Yan M."/>
            <person name="Daum C."/>
            <person name="Ng V."/>
            <person name="Clum A."/>
            <person name="Steindorff A."/>
            <person name="Ohm R.A."/>
            <person name="Martin F."/>
            <person name="Silar P."/>
            <person name="Natvig D.O."/>
            <person name="Lalanne C."/>
            <person name="Gautier V."/>
            <person name="Ament-Velasquez S.L."/>
            <person name="Kruys A."/>
            <person name="Hutchinson M.I."/>
            <person name="Powell A.J."/>
            <person name="Barry K."/>
            <person name="Miller A.N."/>
            <person name="Grigoriev I.V."/>
            <person name="Debuchy R."/>
            <person name="Gladieux P."/>
            <person name="Hiltunen Thoren M."/>
            <person name="Johannesson H."/>
        </authorList>
    </citation>
    <scope>NUCLEOTIDE SEQUENCE</scope>
    <source>
        <strain evidence="3">PSN293</strain>
    </source>
</reference>
<dbReference type="Proteomes" id="UP001301769">
    <property type="component" value="Unassembled WGS sequence"/>
</dbReference>
<keyword evidence="4" id="KW-1185">Reference proteome</keyword>